<dbReference type="Pfam" id="PF07572">
    <property type="entry name" value="BCNT"/>
    <property type="match status" value="1"/>
</dbReference>
<gene>
    <name evidence="5" type="ORF">AG1IA_01652</name>
</gene>
<evidence type="ECO:0000313" key="5">
    <source>
        <dbReference type="EMBL" id="ELU44321.1"/>
    </source>
</evidence>
<evidence type="ECO:0000256" key="3">
    <source>
        <dbReference type="SAM" id="MobiDB-lite"/>
    </source>
</evidence>
<proteinExistence type="inferred from homology"/>
<comment type="similarity">
    <text evidence="1">Belongs to the SWC5 family.</text>
</comment>
<evidence type="ECO:0000313" key="6">
    <source>
        <dbReference type="Proteomes" id="UP000011668"/>
    </source>
</evidence>
<dbReference type="AlphaFoldDB" id="L8X204"/>
<dbReference type="InterPro" id="IPR011421">
    <property type="entry name" value="BCNT-C"/>
</dbReference>
<feature type="region of interest" description="Disordered" evidence="3">
    <location>
        <begin position="160"/>
        <end position="201"/>
    </location>
</feature>
<dbReference type="HOGENOM" id="CLU_524948_0_0_1"/>
<dbReference type="Proteomes" id="UP000011668">
    <property type="component" value="Unassembled WGS sequence"/>
</dbReference>
<dbReference type="OrthoDB" id="445677at2759"/>
<comment type="caution">
    <text evidence="5">The sequence shown here is derived from an EMBL/GenBank/DDBJ whole genome shotgun (WGS) entry which is preliminary data.</text>
</comment>
<keyword evidence="6" id="KW-1185">Reference proteome</keyword>
<dbReference type="EMBL" id="AFRT01000354">
    <property type="protein sequence ID" value="ELU44321.1"/>
    <property type="molecule type" value="Genomic_DNA"/>
</dbReference>
<dbReference type="PROSITE" id="PS51279">
    <property type="entry name" value="BCNT_C"/>
    <property type="match status" value="1"/>
</dbReference>
<evidence type="ECO:0000256" key="2">
    <source>
        <dbReference type="ARBA" id="ARBA00019138"/>
    </source>
</evidence>
<name>L8X204_THACA</name>
<dbReference type="STRING" id="983506.L8X204"/>
<feature type="region of interest" description="Disordered" evidence="3">
    <location>
        <begin position="266"/>
        <end position="338"/>
    </location>
</feature>
<protein>
    <recommendedName>
        <fullName evidence="2">SWR1-complex protein 5</fullName>
    </recommendedName>
</protein>
<dbReference type="InterPro" id="IPR027124">
    <property type="entry name" value="Swc5/CFDP1/2"/>
</dbReference>
<feature type="domain" description="BCNT-C" evidence="4">
    <location>
        <begin position="322"/>
        <end position="404"/>
    </location>
</feature>
<feature type="compositionally biased region" description="Basic and acidic residues" evidence="3">
    <location>
        <begin position="179"/>
        <end position="201"/>
    </location>
</feature>
<feature type="compositionally biased region" description="Basic and acidic residues" evidence="3">
    <location>
        <begin position="266"/>
        <end position="276"/>
    </location>
</feature>
<reference evidence="5 6" key="1">
    <citation type="journal article" date="2013" name="Nat. Commun.">
        <title>The evolution and pathogenic mechanisms of the rice sheath blight pathogen.</title>
        <authorList>
            <person name="Zheng A."/>
            <person name="Lin R."/>
            <person name="Xu L."/>
            <person name="Qin P."/>
            <person name="Tang C."/>
            <person name="Ai P."/>
            <person name="Zhang D."/>
            <person name="Liu Y."/>
            <person name="Sun Z."/>
            <person name="Feng H."/>
            <person name="Wang Y."/>
            <person name="Chen Y."/>
            <person name="Liang X."/>
            <person name="Fu R."/>
            <person name="Li Q."/>
            <person name="Zhang J."/>
            <person name="Yu X."/>
            <person name="Xie Z."/>
            <person name="Ding L."/>
            <person name="Guan P."/>
            <person name="Tang J."/>
            <person name="Liang Y."/>
            <person name="Wang S."/>
            <person name="Deng Q."/>
            <person name="Li S."/>
            <person name="Zhu J."/>
            <person name="Wang L."/>
            <person name="Liu H."/>
            <person name="Li P."/>
        </authorList>
    </citation>
    <scope>NUCLEOTIDE SEQUENCE [LARGE SCALE GENOMIC DNA]</scope>
    <source>
        <strain evidence="6">AG-1 IA</strain>
    </source>
</reference>
<dbReference type="PANTHER" id="PTHR48407:SF1">
    <property type="entry name" value="CRANIOFACIAL DEVELOPMENT PROTEIN 1"/>
    <property type="match status" value="1"/>
</dbReference>
<evidence type="ECO:0000259" key="4">
    <source>
        <dbReference type="PROSITE" id="PS51279"/>
    </source>
</evidence>
<evidence type="ECO:0000256" key="1">
    <source>
        <dbReference type="ARBA" id="ARBA00010465"/>
    </source>
</evidence>
<accession>L8X204</accession>
<sequence length="519" mass="58003">MCEPAQEGEVVDQLGMENCRSPPSCFILAHTSEAFHLVSFIDNETEYECPTVAARTQRKETREQWSLCYPSYQISAVGESKFSLYVAAQTHEWIATDQHDAPRFQSIHREELFGALQVETVIGLIANRKVNADHFASHWLRSTTTTMSKLPTLSSVILESDEDDDDYVPGEQDSDSDSETGREAKKPRTEEALDTKNNKLLPDDAARDALWSSFLESTRAEPVGSNISTPKFEAKMVTIEKKYRFAGEDVIEKVVVAEDAPEAQEWCKHQATDDRGASSTTTPDISTPGSRNLTPSTSPLPLVEMKDSKMEIPSSAKPKPPTKPRKSLSGLAAAAKPKKLTTLDKSRLDWQSHLASATQEERDELERNRKAGGAGYLEKVDFLARVDQRKDGVFEDSKRKRLPFTNEASLRELNMIGWIAYTTLTDERFPPGLTPTEPRVTYQLRSTGLNSAFLGRQVGINSCLGRQRKHCFHRRAAGGCMRDIQNPRSLCLTLVIEKHARVIQLDNPVTNSAARHSYC</sequence>
<feature type="compositionally biased region" description="Polar residues" evidence="3">
    <location>
        <begin position="277"/>
        <end position="299"/>
    </location>
</feature>
<dbReference type="GO" id="GO:0000812">
    <property type="term" value="C:Swr1 complex"/>
    <property type="evidence" value="ECO:0007669"/>
    <property type="project" value="TreeGrafter"/>
</dbReference>
<feature type="compositionally biased region" description="Acidic residues" evidence="3">
    <location>
        <begin position="160"/>
        <end position="178"/>
    </location>
</feature>
<dbReference type="PANTHER" id="PTHR48407">
    <property type="entry name" value="CRANIOFACIAL DEVELOPMENT PROTEIN 1"/>
    <property type="match status" value="1"/>
</dbReference>
<organism evidence="5 6">
    <name type="scientific">Thanatephorus cucumeris (strain AG1-IA)</name>
    <name type="common">Rice sheath blight fungus</name>
    <name type="synonym">Rhizoctonia solani</name>
    <dbReference type="NCBI Taxonomy" id="983506"/>
    <lineage>
        <taxon>Eukaryota</taxon>
        <taxon>Fungi</taxon>
        <taxon>Dikarya</taxon>
        <taxon>Basidiomycota</taxon>
        <taxon>Agaricomycotina</taxon>
        <taxon>Agaricomycetes</taxon>
        <taxon>Cantharellales</taxon>
        <taxon>Ceratobasidiaceae</taxon>
        <taxon>Rhizoctonia</taxon>
        <taxon>Rhizoctonia solani AG-1</taxon>
    </lineage>
</organism>